<evidence type="ECO:0000256" key="3">
    <source>
        <dbReference type="ARBA" id="ARBA00022801"/>
    </source>
</evidence>
<dbReference type="InterPro" id="IPR041679">
    <property type="entry name" value="DNA2/NAM7-like_C"/>
</dbReference>
<dbReference type="OrthoDB" id="6513042at2759"/>
<evidence type="ECO:0000256" key="4">
    <source>
        <dbReference type="ARBA" id="ARBA00022806"/>
    </source>
</evidence>
<proteinExistence type="inferred from homology"/>
<dbReference type="Gene3D" id="3.40.50.300">
    <property type="entry name" value="P-loop containing nucleotide triphosphate hydrolases"/>
    <property type="match status" value="2"/>
</dbReference>
<keyword evidence="4" id="KW-0347">Helicase</keyword>
<name>A0A4R0RQB6_9APHY</name>
<dbReference type="GO" id="GO:0016787">
    <property type="term" value="F:hydrolase activity"/>
    <property type="evidence" value="ECO:0007669"/>
    <property type="project" value="UniProtKB-KW"/>
</dbReference>
<sequence length="791" mass="89244">MSSALKPIRVQPSLFRAKDASILVSQFSLSDPSQDTLDAFVRSALQNTVLGVAATFSETGFLETLALATTYQVLKICMKGHPEGKKRNRGKRQSCKDTLQESILTNPALDKLGFDFEKVATALYYDHRLHLTCGIDVQSTYNSVKPRHSEEVLLGVLGGEAMLHKEEVLRLLRDDEDSGSKDTDVVLRAYLAWKISSFSRYDSFRSLARTISTTALAPEELVVLARCVRNSAHLAALKPNQSRNEVTSNFKADDNGNVLLNSERYKTRIRSSANQRIMVETNYNGTETVPAYGRAKSVRGKVATVTLGNAKILGSITAVHTVGREYTNAEQERTLIVLSALQKRTTILSQHLVKQIYFPAPERTDPVYYGYSSLRGSAPSVCFPDRPLNQSQSQAVRRILSLYETDRICLVQGPPGTGKTTVIAAAVKSLIVNPSYTEKRHIWLLAQSNVAVKNIAEKLAEVDFWDFKLIVSNEYHFEWHEHLYEQLDHNVIVSDMFSDHNVAMDRLLCGSRVILCTLSMLCHPLLMRSGVTRLVPLDTVIIDEASQIEIGDYLPMLSKFGDNLRKLAFIGDDKQLAPYGSEDVKGLRSIFEVEHLRKGAAFLEMQYRMPRPIGRFISRTVYDNRLQTMHSINDKRCCRFVDVSQGMEAMSGGSFQNVKEIEAVMHIARRYTQQGKSFRIITPYDAQRAQLEKALQREYLPWESKCFCVDSFQGNEDDHIIISVVRSERVGFLSSLRRSNVMLSRCKKSMMICSSYEYLYGTARETLLGQLAAEWGVDAWITWRELLSGKW</sequence>
<keyword evidence="2" id="KW-0547">Nucleotide-binding</keyword>
<dbReference type="Pfam" id="PF13087">
    <property type="entry name" value="AAA_12"/>
    <property type="match status" value="1"/>
</dbReference>
<dbReference type="CDD" id="cd18808">
    <property type="entry name" value="SF1_C_Upf1"/>
    <property type="match status" value="1"/>
</dbReference>
<dbReference type="EMBL" id="RWJN01000043">
    <property type="protein sequence ID" value="TCD69362.1"/>
    <property type="molecule type" value="Genomic_DNA"/>
</dbReference>
<dbReference type="GO" id="GO:0005524">
    <property type="term" value="F:ATP binding"/>
    <property type="evidence" value="ECO:0007669"/>
    <property type="project" value="UniProtKB-KW"/>
</dbReference>
<dbReference type="STRING" id="92696.A0A4R0RQB6"/>
<evidence type="ECO:0000259" key="7">
    <source>
        <dbReference type="Pfam" id="PF13087"/>
    </source>
</evidence>
<evidence type="ECO:0000313" key="8">
    <source>
        <dbReference type="EMBL" id="TCD69362.1"/>
    </source>
</evidence>
<gene>
    <name evidence="8" type="ORF">EIP91_007918</name>
</gene>
<dbReference type="SUPFAM" id="SSF52540">
    <property type="entry name" value="P-loop containing nucleoside triphosphate hydrolases"/>
    <property type="match status" value="1"/>
</dbReference>
<evidence type="ECO:0000313" key="9">
    <source>
        <dbReference type="Proteomes" id="UP000292702"/>
    </source>
</evidence>
<accession>A0A4R0RQB6</accession>
<evidence type="ECO:0000256" key="1">
    <source>
        <dbReference type="ARBA" id="ARBA00007913"/>
    </source>
</evidence>
<organism evidence="8 9">
    <name type="scientific">Steccherinum ochraceum</name>
    <dbReference type="NCBI Taxonomy" id="92696"/>
    <lineage>
        <taxon>Eukaryota</taxon>
        <taxon>Fungi</taxon>
        <taxon>Dikarya</taxon>
        <taxon>Basidiomycota</taxon>
        <taxon>Agaricomycotina</taxon>
        <taxon>Agaricomycetes</taxon>
        <taxon>Polyporales</taxon>
        <taxon>Steccherinaceae</taxon>
        <taxon>Steccherinum</taxon>
    </lineage>
</organism>
<feature type="domain" description="DNA2/NAM7 helicase-like C-terminal" evidence="7">
    <location>
        <begin position="597"/>
        <end position="754"/>
    </location>
</feature>
<keyword evidence="9" id="KW-1185">Reference proteome</keyword>
<dbReference type="InterPro" id="IPR027417">
    <property type="entry name" value="P-loop_NTPase"/>
</dbReference>
<comment type="similarity">
    <text evidence="1">Belongs to the DNA2/NAM7 helicase family.</text>
</comment>
<dbReference type="InterPro" id="IPR041677">
    <property type="entry name" value="DNA2/NAM7_AAA_11"/>
</dbReference>
<reference evidence="8 9" key="1">
    <citation type="submission" date="2018-11" db="EMBL/GenBank/DDBJ databases">
        <title>Genome assembly of Steccherinum ochraceum LE-BIN_3174, the white-rot fungus of the Steccherinaceae family (The Residual Polyporoid clade, Polyporales, Basidiomycota).</title>
        <authorList>
            <person name="Fedorova T.V."/>
            <person name="Glazunova O.A."/>
            <person name="Landesman E.O."/>
            <person name="Moiseenko K.V."/>
            <person name="Psurtseva N.V."/>
            <person name="Savinova O.S."/>
            <person name="Shakhova N.V."/>
            <person name="Tyazhelova T.V."/>
            <person name="Vasina D.V."/>
        </authorList>
    </citation>
    <scope>NUCLEOTIDE SEQUENCE [LARGE SCALE GENOMIC DNA]</scope>
    <source>
        <strain evidence="8 9">LE-BIN_3174</strain>
    </source>
</reference>
<dbReference type="InterPro" id="IPR050534">
    <property type="entry name" value="Coronavir_polyprotein_1ab"/>
</dbReference>
<dbReference type="Proteomes" id="UP000292702">
    <property type="component" value="Unassembled WGS sequence"/>
</dbReference>
<evidence type="ECO:0000259" key="6">
    <source>
        <dbReference type="Pfam" id="PF13086"/>
    </source>
</evidence>
<evidence type="ECO:0000256" key="5">
    <source>
        <dbReference type="ARBA" id="ARBA00022840"/>
    </source>
</evidence>
<feature type="domain" description="DNA2/NAM7 helicase helicase" evidence="6">
    <location>
        <begin position="388"/>
        <end position="461"/>
    </location>
</feature>
<dbReference type="Pfam" id="PF13086">
    <property type="entry name" value="AAA_11"/>
    <property type="match status" value="2"/>
</dbReference>
<dbReference type="PANTHER" id="PTHR43788:SF8">
    <property type="entry name" value="DNA-BINDING PROTEIN SMUBP-2"/>
    <property type="match status" value="1"/>
</dbReference>
<keyword evidence="5" id="KW-0067">ATP-binding</keyword>
<evidence type="ECO:0000256" key="2">
    <source>
        <dbReference type="ARBA" id="ARBA00022741"/>
    </source>
</evidence>
<comment type="caution">
    <text evidence="8">The sequence shown here is derived from an EMBL/GenBank/DDBJ whole genome shotgun (WGS) entry which is preliminary data.</text>
</comment>
<dbReference type="GO" id="GO:0043139">
    <property type="term" value="F:5'-3' DNA helicase activity"/>
    <property type="evidence" value="ECO:0007669"/>
    <property type="project" value="TreeGrafter"/>
</dbReference>
<dbReference type="InterPro" id="IPR047187">
    <property type="entry name" value="SF1_C_Upf1"/>
</dbReference>
<keyword evidence="3" id="KW-0378">Hydrolase</keyword>
<dbReference type="PANTHER" id="PTHR43788">
    <property type="entry name" value="DNA2/NAM7 HELICASE FAMILY MEMBER"/>
    <property type="match status" value="1"/>
</dbReference>
<feature type="domain" description="DNA2/NAM7 helicase helicase" evidence="6">
    <location>
        <begin position="503"/>
        <end position="578"/>
    </location>
</feature>
<protein>
    <submittedName>
        <fullName evidence="8">Uncharacterized protein</fullName>
    </submittedName>
</protein>
<dbReference type="AlphaFoldDB" id="A0A4R0RQB6"/>